<keyword evidence="1" id="KW-0812">Transmembrane</keyword>
<feature type="transmembrane region" description="Helical" evidence="1">
    <location>
        <begin position="33"/>
        <end position="51"/>
    </location>
</feature>
<sequence length="106" mass="12424">MKLQRFVLTAPHIIISAFVVALVFVFLSKGPEINGIGILVSMIVYAIWLWIRHWFVNQRLPAVEVEIMLAEHGALMGKKKPNRFWYWLFSDLVEEYRSRETSDEES</sequence>
<name>A0A1G1ZD95_9BACT</name>
<dbReference type="AlphaFoldDB" id="A0A1G1ZD95"/>
<accession>A0A1G1ZD95</accession>
<protein>
    <submittedName>
        <fullName evidence="2">Uncharacterized protein</fullName>
    </submittedName>
</protein>
<keyword evidence="1" id="KW-1133">Transmembrane helix</keyword>
<keyword evidence="1" id="KW-0472">Membrane</keyword>
<evidence type="ECO:0000313" key="2">
    <source>
        <dbReference type="EMBL" id="OGY61860.1"/>
    </source>
</evidence>
<proteinExistence type="predicted"/>
<comment type="caution">
    <text evidence="2">The sequence shown here is derived from an EMBL/GenBank/DDBJ whole genome shotgun (WGS) entry which is preliminary data.</text>
</comment>
<feature type="transmembrane region" description="Helical" evidence="1">
    <location>
        <begin position="7"/>
        <end position="27"/>
    </location>
</feature>
<evidence type="ECO:0000313" key="3">
    <source>
        <dbReference type="Proteomes" id="UP000177801"/>
    </source>
</evidence>
<gene>
    <name evidence="2" type="ORF">A3G58_01175</name>
</gene>
<organism evidence="2 3">
    <name type="scientific">Candidatus Colwellbacteria bacterium RIFCSPLOWO2_12_FULL_46_17</name>
    <dbReference type="NCBI Taxonomy" id="1797695"/>
    <lineage>
        <taxon>Bacteria</taxon>
        <taxon>Candidatus Colwelliibacteriota</taxon>
    </lineage>
</organism>
<reference evidence="2 3" key="1">
    <citation type="journal article" date="2016" name="Nat. Commun.">
        <title>Thousands of microbial genomes shed light on interconnected biogeochemical processes in an aquifer system.</title>
        <authorList>
            <person name="Anantharaman K."/>
            <person name="Brown C.T."/>
            <person name="Hug L.A."/>
            <person name="Sharon I."/>
            <person name="Castelle C.J."/>
            <person name="Probst A.J."/>
            <person name="Thomas B.C."/>
            <person name="Singh A."/>
            <person name="Wilkins M.J."/>
            <person name="Karaoz U."/>
            <person name="Brodie E.L."/>
            <person name="Williams K.H."/>
            <person name="Hubbard S.S."/>
            <person name="Banfield J.F."/>
        </authorList>
    </citation>
    <scope>NUCLEOTIDE SEQUENCE [LARGE SCALE GENOMIC DNA]</scope>
</reference>
<dbReference type="Proteomes" id="UP000177801">
    <property type="component" value="Unassembled WGS sequence"/>
</dbReference>
<evidence type="ECO:0000256" key="1">
    <source>
        <dbReference type="SAM" id="Phobius"/>
    </source>
</evidence>
<dbReference type="EMBL" id="MHJD01000037">
    <property type="protein sequence ID" value="OGY61860.1"/>
    <property type="molecule type" value="Genomic_DNA"/>
</dbReference>